<keyword evidence="1" id="KW-0472">Membrane</keyword>
<reference evidence="2 3" key="1">
    <citation type="journal article" date="2013" name="Nat. Biotechnol.">
        <title>Genome sequences of rare, uncultured bacteria obtained by differential coverage binning of multiple metagenomes.</title>
        <authorList>
            <person name="Albertsen M."/>
            <person name="Hugenholtz P."/>
            <person name="Skarshewski A."/>
            <person name="Nielsen K.L."/>
            <person name="Tyson G.W."/>
            <person name="Nielsen P.H."/>
        </authorList>
    </citation>
    <scope>NUCLEOTIDE SEQUENCE [LARGE SCALE GENOMIC DNA]</scope>
    <source>
        <strain evidence="2">TM71</strain>
    </source>
</reference>
<dbReference type="HOGENOM" id="CLU_1150227_0_0_0"/>
<accession>R4PX67</accession>
<dbReference type="KEGG" id="saal:L336_0654"/>
<evidence type="ECO:0000256" key="1">
    <source>
        <dbReference type="SAM" id="Phobius"/>
    </source>
</evidence>
<dbReference type="EMBL" id="CP005957">
    <property type="protein sequence ID" value="AGL62357.1"/>
    <property type="molecule type" value="Genomic_DNA"/>
</dbReference>
<feature type="transmembrane region" description="Helical" evidence="1">
    <location>
        <begin position="24"/>
        <end position="46"/>
    </location>
</feature>
<dbReference type="AlphaFoldDB" id="R4PX67"/>
<gene>
    <name evidence="2" type="ORF">L336_0654</name>
</gene>
<proteinExistence type="predicted"/>
<dbReference type="STRING" id="1332188.L336_0654"/>
<keyword evidence="1" id="KW-1133">Transmembrane helix</keyword>
<protein>
    <submittedName>
        <fullName evidence="2">Putative Fimbrial assembly family protein</fullName>
    </submittedName>
</protein>
<organism evidence="2 3">
    <name type="scientific">Candidatus Saccharimonas aalborgensis</name>
    <dbReference type="NCBI Taxonomy" id="1332188"/>
    <lineage>
        <taxon>Bacteria</taxon>
        <taxon>Candidatus Saccharimonadota</taxon>
        <taxon>Candidatus Saccharimonadia</taxon>
        <taxon>Candidatus Saccharimonadales</taxon>
        <taxon>Candidatus Saccharimonadaceae</taxon>
        <taxon>Candidatus Saccharimonas</taxon>
    </lineage>
</organism>
<evidence type="ECO:0000313" key="2">
    <source>
        <dbReference type="EMBL" id="AGL62357.1"/>
    </source>
</evidence>
<dbReference type="OrthoDB" id="9795757at2"/>
<dbReference type="Proteomes" id="UP000013893">
    <property type="component" value="Chromosome"/>
</dbReference>
<keyword evidence="3" id="KW-1185">Reference proteome</keyword>
<evidence type="ECO:0000313" key="3">
    <source>
        <dbReference type="Proteomes" id="UP000013893"/>
    </source>
</evidence>
<dbReference type="RefSeq" id="WP_015641807.1">
    <property type="nucleotide sequence ID" value="NC_021219.1"/>
</dbReference>
<name>R4PX67_9BACT</name>
<sequence length="241" mass="26204">MIEVNLIPDVKQEFIRAQRTRNTVISFSIMASIAAGVAIVIFALLLGGQGVREILADNSIKDDYATLKKNENLSNLVTIQNQLAQVSTLNNDKGINSRLFDILGGINPKDPNHVRISTVSLNPTDNSLSIEGSAANSFTATDAFKKTILNTKVVYTDRDGKEQTINLTDSVTLNNASYGTDTTGAKVLQFKLSFVYPKELFANTSTNVRIVSPTKVTDVTDSRTRVPDDLFSSSPKTGDTK</sequence>
<keyword evidence="1" id="KW-0812">Transmembrane</keyword>